<proteinExistence type="predicted"/>
<dbReference type="AlphaFoldDB" id="A0A383BMS2"/>
<gene>
    <name evidence="1" type="ORF">METZ01_LOCUS473957</name>
</gene>
<name>A0A383BMS2_9ZZZZ</name>
<evidence type="ECO:0000313" key="1">
    <source>
        <dbReference type="EMBL" id="SVE21103.1"/>
    </source>
</evidence>
<accession>A0A383BMS2</accession>
<protein>
    <submittedName>
        <fullName evidence="1">Uncharacterized protein</fullName>
    </submittedName>
</protein>
<dbReference type="EMBL" id="UINC01201659">
    <property type="protein sequence ID" value="SVE21103.1"/>
    <property type="molecule type" value="Genomic_DNA"/>
</dbReference>
<organism evidence="1">
    <name type="scientific">marine metagenome</name>
    <dbReference type="NCBI Taxonomy" id="408172"/>
    <lineage>
        <taxon>unclassified sequences</taxon>
        <taxon>metagenomes</taxon>
        <taxon>ecological metagenomes</taxon>
    </lineage>
</organism>
<reference evidence="1" key="1">
    <citation type="submission" date="2018-05" db="EMBL/GenBank/DDBJ databases">
        <authorList>
            <person name="Lanie J.A."/>
            <person name="Ng W.-L."/>
            <person name="Kazmierczak K.M."/>
            <person name="Andrzejewski T.M."/>
            <person name="Davidsen T.M."/>
            <person name="Wayne K.J."/>
            <person name="Tettelin H."/>
            <person name="Glass J.I."/>
            <person name="Rusch D."/>
            <person name="Podicherti R."/>
            <person name="Tsui H.-C.T."/>
            <person name="Winkler M.E."/>
        </authorList>
    </citation>
    <scope>NUCLEOTIDE SEQUENCE</scope>
</reference>
<sequence>MRQGFRSGDPRSQGQLDMAPYFGSYGKTALYRYAAAPKKGCLVV</sequence>